<proteinExistence type="predicted"/>
<reference evidence="2 3" key="1">
    <citation type="submission" date="2013-03" db="EMBL/GenBank/DDBJ databases">
        <title>The Genome Sequence of Phialophora europaea CBS 101466.</title>
        <authorList>
            <consortium name="The Broad Institute Genomics Platform"/>
            <person name="Cuomo C."/>
            <person name="de Hoog S."/>
            <person name="Gorbushina A."/>
            <person name="Walker B."/>
            <person name="Young S.K."/>
            <person name="Zeng Q."/>
            <person name="Gargeya S."/>
            <person name="Fitzgerald M."/>
            <person name="Haas B."/>
            <person name="Abouelleil A."/>
            <person name="Allen A.W."/>
            <person name="Alvarado L."/>
            <person name="Arachchi H.M."/>
            <person name="Berlin A.M."/>
            <person name="Chapman S.B."/>
            <person name="Gainer-Dewar J."/>
            <person name="Goldberg J."/>
            <person name="Griggs A."/>
            <person name="Gujja S."/>
            <person name="Hansen M."/>
            <person name="Howarth C."/>
            <person name="Imamovic A."/>
            <person name="Ireland A."/>
            <person name="Larimer J."/>
            <person name="McCowan C."/>
            <person name="Murphy C."/>
            <person name="Pearson M."/>
            <person name="Poon T.W."/>
            <person name="Priest M."/>
            <person name="Roberts A."/>
            <person name="Saif S."/>
            <person name="Shea T."/>
            <person name="Sisk P."/>
            <person name="Sykes S."/>
            <person name="Wortman J."/>
            <person name="Nusbaum C."/>
            <person name="Birren B."/>
        </authorList>
    </citation>
    <scope>NUCLEOTIDE SEQUENCE [LARGE SCALE GENOMIC DNA]</scope>
    <source>
        <strain evidence="2 3">CBS 101466</strain>
    </source>
</reference>
<evidence type="ECO:0000313" key="2">
    <source>
        <dbReference type="EMBL" id="ETN43047.1"/>
    </source>
</evidence>
<evidence type="ECO:0000313" key="3">
    <source>
        <dbReference type="Proteomes" id="UP000030752"/>
    </source>
</evidence>
<gene>
    <name evidence="2" type="ORF">HMPREF1541_02205</name>
</gene>
<dbReference type="VEuPathDB" id="FungiDB:HMPREF1541_02205"/>
<dbReference type="Proteomes" id="UP000030752">
    <property type="component" value="Unassembled WGS sequence"/>
</dbReference>
<keyword evidence="3" id="KW-1185">Reference proteome</keyword>
<evidence type="ECO:0000256" key="1">
    <source>
        <dbReference type="SAM" id="MobiDB-lite"/>
    </source>
</evidence>
<organism evidence="2 3">
    <name type="scientific">Cyphellophora europaea (strain CBS 101466)</name>
    <name type="common">Phialophora europaea</name>
    <dbReference type="NCBI Taxonomy" id="1220924"/>
    <lineage>
        <taxon>Eukaryota</taxon>
        <taxon>Fungi</taxon>
        <taxon>Dikarya</taxon>
        <taxon>Ascomycota</taxon>
        <taxon>Pezizomycotina</taxon>
        <taxon>Eurotiomycetes</taxon>
        <taxon>Chaetothyriomycetidae</taxon>
        <taxon>Chaetothyriales</taxon>
        <taxon>Cyphellophoraceae</taxon>
        <taxon>Cyphellophora</taxon>
    </lineage>
</organism>
<dbReference type="InParanoid" id="W2S2X9"/>
<accession>W2S2X9</accession>
<dbReference type="HOGENOM" id="CLU_1184959_0_0_1"/>
<dbReference type="GeneID" id="19969544"/>
<dbReference type="RefSeq" id="XP_008714783.1">
    <property type="nucleotide sequence ID" value="XM_008716561.1"/>
</dbReference>
<sequence length="234" mass="25873">MSHNPTTYFDPAAPVFVPIEDMCHYQSGSWIVVHDDFLVPSYDYAVLSQPGFYDSLPQSLPPVMTPPPDNMLYTFSQPSNSNNAPLLASMSPEDFDRALRKVRAEADDLAKHGTHATPEVMMAKLVSAQCAFLQSLDYASHIVSRATTVREYSRRSRRPESTKKILDKTKAKEGTAVARHHARARVYARPQREEEAMSSREAETSNEAGVHEGDEGECSGTGSVAKTDVEHESA</sequence>
<dbReference type="EMBL" id="KB822718">
    <property type="protein sequence ID" value="ETN43047.1"/>
    <property type="molecule type" value="Genomic_DNA"/>
</dbReference>
<protein>
    <submittedName>
        <fullName evidence="2">Uncharacterized protein</fullName>
    </submittedName>
</protein>
<dbReference type="AlphaFoldDB" id="W2S2X9"/>
<feature type="compositionally biased region" description="Basic and acidic residues" evidence="1">
    <location>
        <begin position="190"/>
        <end position="213"/>
    </location>
</feature>
<feature type="region of interest" description="Disordered" evidence="1">
    <location>
        <begin position="171"/>
        <end position="234"/>
    </location>
</feature>
<name>W2S2X9_CYPE1</name>